<evidence type="ECO:0000313" key="2">
    <source>
        <dbReference type="EMBL" id="MCI71918.1"/>
    </source>
</evidence>
<protein>
    <submittedName>
        <fullName evidence="2">Uncharacterized protein</fullName>
    </submittedName>
</protein>
<dbReference type="Proteomes" id="UP000265520">
    <property type="component" value="Unassembled WGS sequence"/>
</dbReference>
<sequence length="67" mass="7358">CFGSPGEDWRESASSSLSLAEHRSATTQEQARSLTLARGSLSDQAQTQLLQWRFKHGSSPKNTPNLL</sequence>
<accession>A0A392UG07</accession>
<keyword evidence="3" id="KW-1185">Reference proteome</keyword>
<proteinExistence type="predicted"/>
<evidence type="ECO:0000313" key="3">
    <source>
        <dbReference type="Proteomes" id="UP000265520"/>
    </source>
</evidence>
<dbReference type="AlphaFoldDB" id="A0A392UG07"/>
<evidence type="ECO:0000256" key="1">
    <source>
        <dbReference type="SAM" id="MobiDB-lite"/>
    </source>
</evidence>
<organism evidence="2 3">
    <name type="scientific">Trifolium medium</name>
    <dbReference type="NCBI Taxonomy" id="97028"/>
    <lineage>
        <taxon>Eukaryota</taxon>
        <taxon>Viridiplantae</taxon>
        <taxon>Streptophyta</taxon>
        <taxon>Embryophyta</taxon>
        <taxon>Tracheophyta</taxon>
        <taxon>Spermatophyta</taxon>
        <taxon>Magnoliopsida</taxon>
        <taxon>eudicotyledons</taxon>
        <taxon>Gunneridae</taxon>
        <taxon>Pentapetalae</taxon>
        <taxon>rosids</taxon>
        <taxon>fabids</taxon>
        <taxon>Fabales</taxon>
        <taxon>Fabaceae</taxon>
        <taxon>Papilionoideae</taxon>
        <taxon>50 kb inversion clade</taxon>
        <taxon>NPAAA clade</taxon>
        <taxon>Hologalegina</taxon>
        <taxon>IRL clade</taxon>
        <taxon>Trifolieae</taxon>
        <taxon>Trifolium</taxon>
    </lineage>
</organism>
<dbReference type="EMBL" id="LXQA010806721">
    <property type="protein sequence ID" value="MCI71918.1"/>
    <property type="molecule type" value="Genomic_DNA"/>
</dbReference>
<feature type="region of interest" description="Disordered" evidence="1">
    <location>
        <begin position="1"/>
        <end position="32"/>
    </location>
</feature>
<feature type="non-terminal residue" evidence="2">
    <location>
        <position position="1"/>
    </location>
</feature>
<name>A0A392UG07_9FABA</name>
<comment type="caution">
    <text evidence="2">The sequence shown here is derived from an EMBL/GenBank/DDBJ whole genome shotgun (WGS) entry which is preliminary data.</text>
</comment>
<reference evidence="2 3" key="1">
    <citation type="journal article" date="2018" name="Front. Plant Sci.">
        <title>Red Clover (Trifolium pratense) and Zigzag Clover (T. medium) - A Picture of Genomic Similarities and Differences.</title>
        <authorList>
            <person name="Dluhosova J."/>
            <person name="Istvanek J."/>
            <person name="Nedelnik J."/>
            <person name="Repkova J."/>
        </authorList>
    </citation>
    <scope>NUCLEOTIDE SEQUENCE [LARGE SCALE GENOMIC DNA]</scope>
    <source>
        <strain evidence="3">cv. 10/8</strain>
        <tissue evidence="2">Leaf</tissue>
    </source>
</reference>